<organism evidence="1 2">
    <name type="scientific">Herminiimonas arsenicoxydans</name>
    <dbReference type="NCBI Taxonomy" id="204773"/>
    <lineage>
        <taxon>Bacteria</taxon>
        <taxon>Pseudomonadati</taxon>
        <taxon>Pseudomonadota</taxon>
        <taxon>Betaproteobacteria</taxon>
        <taxon>Burkholderiales</taxon>
        <taxon>Oxalobacteraceae</taxon>
        <taxon>Herminiimonas</taxon>
    </lineage>
</organism>
<evidence type="ECO:0000313" key="2">
    <source>
        <dbReference type="Proteomes" id="UP000006697"/>
    </source>
</evidence>
<dbReference type="KEGG" id="har:HEAR3321"/>
<reference evidence="1 2" key="1">
    <citation type="journal article" date="2007" name="PLoS Genet.">
        <title>A tale of two oxidation states: bacterial colonization of arsenic-rich environments.</title>
        <authorList>
            <person name="Muller D."/>
            <person name="Medigue C."/>
            <person name="Koechler S."/>
            <person name="Barbe V."/>
            <person name="Barakat M."/>
            <person name="Talla E."/>
            <person name="Bonnefoy V."/>
            <person name="Krin E."/>
            <person name="Arsene-Ploetze F."/>
            <person name="Carapito C."/>
            <person name="Chandler M."/>
            <person name="Cournoyer B."/>
            <person name="Cruveiller S."/>
            <person name="Dossat C."/>
            <person name="Duval S."/>
            <person name="Heymann M."/>
            <person name="Leize E."/>
            <person name="Lieutaud A."/>
            <person name="Lievremont D."/>
            <person name="Makita Y."/>
            <person name="Mangenot S."/>
            <person name="Nitschke W."/>
            <person name="Ortet P."/>
            <person name="Perdrial N."/>
            <person name="Schoepp B."/>
            <person name="Siguier N."/>
            <person name="Simeonova D.D."/>
            <person name="Rouy Z."/>
            <person name="Segurens B."/>
            <person name="Turlin E."/>
            <person name="Vallenet D."/>
            <person name="Van Dorsselaer A."/>
            <person name="Weiss S."/>
            <person name="Weissenbach J."/>
            <person name="Lett M.C."/>
            <person name="Danchin A."/>
            <person name="Bertin P.N."/>
        </authorList>
    </citation>
    <scope>NUCLEOTIDE SEQUENCE [LARGE SCALE GENOMIC DNA]</scope>
    <source>
        <strain evidence="2">ULPAs1</strain>
    </source>
</reference>
<evidence type="ECO:0000313" key="1">
    <source>
        <dbReference type="EMBL" id="CAL63427.1"/>
    </source>
</evidence>
<proteinExistence type="predicted"/>
<dbReference type="Proteomes" id="UP000006697">
    <property type="component" value="Chromosome"/>
</dbReference>
<dbReference type="AlphaFoldDB" id="A4GA90"/>
<dbReference type="HOGENOM" id="CLU_3080623_0_0_4"/>
<sequence>MAKIDVTRSAFFGLLVWRLYFTWDQIRSNKLHAFGYTGRQFEIKPYILVVIH</sequence>
<dbReference type="STRING" id="204773.HEAR3321"/>
<accession>A4GA90</accession>
<gene>
    <name evidence="1" type="ordered locus">HEAR3321</name>
</gene>
<protein>
    <submittedName>
        <fullName evidence="1">Uncharacterized protein</fullName>
    </submittedName>
</protein>
<name>A4GA90_HERAR</name>
<keyword evidence="2" id="KW-1185">Reference proteome</keyword>
<dbReference type="EMBL" id="CU207211">
    <property type="protein sequence ID" value="CAL63427.1"/>
    <property type="molecule type" value="Genomic_DNA"/>
</dbReference>